<dbReference type="AlphaFoldDB" id="A0A224AL64"/>
<protein>
    <submittedName>
        <fullName evidence="4">RND family efflux transporter MFP subunit</fullName>
    </submittedName>
</protein>
<comment type="similarity">
    <text evidence="1">Belongs to the membrane fusion protein (MFP) (TC 8.A.1) family.</text>
</comment>
<evidence type="ECO:0000313" key="4">
    <source>
        <dbReference type="EMBL" id="BBA20434.1"/>
    </source>
</evidence>
<dbReference type="EMBL" id="LC312645">
    <property type="protein sequence ID" value="BBA20434.1"/>
    <property type="molecule type" value="Genomic_DNA"/>
</dbReference>
<evidence type="ECO:0000259" key="3">
    <source>
        <dbReference type="Pfam" id="PF25973"/>
    </source>
</evidence>
<organism evidence="4">
    <name type="scientific">uncultured spirochete</name>
    <dbReference type="NCBI Taxonomy" id="156406"/>
    <lineage>
        <taxon>Bacteria</taxon>
        <taxon>Pseudomonadati</taxon>
        <taxon>Spirochaetota</taxon>
        <taxon>Spirochaetia</taxon>
        <taxon>Spirochaetales</taxon>
        <taxon>environmental samples</taxon>
    </lineage>
</organism>
<evidence type="ECO:0000256" key="1">
    <source>
        <dbReference type="ARBA" id="ARBA00009477"/>
    </source>
</evidence>
<dbReference type="GO" id="GO:0015562">
    <property type="term" value="F:efflux transmembrane transporter activity"/>
    <property type="evidence" value="ECO:0007669"/>
    <property type="project" value="TreeGrafter"/>
</dbReference>
<keyword evidence="2" id="KW-0472">Membrane</keyword>
<dbReference type="InterPro" id="IPR006143">
    <property type="entry name" value="RND_pump_MFP"/>
</dbReference>
<feature type="transmembrane region" description="Helical" evidence="2">
    <location>
        <begin position="6"/>
        <end position="24"/>
    </location>
</feature>
<dbReference type="Pfam" id="PF25973">
    <property type="entry name" value="BSH_CzcB"/>
    <property type="match status" value="1"/>
</dbReference>
<dbReference type="PANTHER" id="PTHR30469">
    <property type="entry name" value="MULTIDRUG RESISTANCE PROTEIN MDTA"/>
    <property type="match status" value="1"/>
</dbReference>
<proteinExistence type="inferred from homology"/>
<dbReference type="Gene3D" id="2.40.420.20">
    <property type="match status" value="1"/>
</dbReference>
<dbReference type="SUPFAM" id="SSF111369">
    <property type="entry name" value="HlyD-like secretion proteins"/>
    <property type="match status" value="1"/>
</dbReference>
<keyword evidence="2" id="KW-1133">Transmembrane helix</keyword>
<dbReference type="PANTHER" id="PTHR30469:SF15">
    <property type="entry name" value="HLYD FAMILY OF SECRETION PROTEINS"/>
    <property type="match status" value="1"/>
</dbReference>
<name>A0A224AL64_9SPIR</name>
<keyword evidence="2" id="KW-0812">Transmembrane</keyword>
<reference evidence="4" key="1">
    <citation type="submission" date="2017-07" db="EMBL/GenBank/DDBJ databases">
        <title>Development of Polymerase Chain Reaction Assays for diagnosis of Akoya oyster disease.</title>
        <authorList>
            <person name="Matsuyama T."/>
        </authorList>
    </citation>
    <scope>NUCLEOTIDE SEQUENCE</scope>
</reference>
<gene>
    <name evidence="4" type="primary">TtgA</name>
</gene>
<dbReference type="GO" id="GO:1990281">
    <property type="term" value="C:efflux pump complex"/>
    <property type="evidence" value="ECO:0007669"/>
    <property type="project" value="TreeGrafter"/>
</dbReference>
<feature type="domain" description="CzcB-like barrel-sandwich hybrid" evidence="3">
    <location>
        <begin position="72"/>
        <end position="148"/>
    </location>
</feature>
<sequence length="312" mass="36331">MNQKKVYIFSILIVLMSIVFIIFYKKKEEKSKKYKKLFQSQLRNIEIEKVVYRNTNFRVSCSGRIYPNSEFHITPDIQSRGIVEKIFLYEGAKVSKGKVLMVLNQEFISNESFNPYKVRSPYSGVISDVHVELGDKVNSQTRLFSIVDIRRLKVKIDIPEKYLNRVKKGQKVIISLEDNKKSFIGKVDYYSPVPSFNKRKPSQVIVLINNSNFELNSGIFVDATIFFEKKNLLLIPMTSIIYESNSYSVFVYDRKKKKVFLREIKVGNVMYNEGKVEVLDGLTEGEFFLTRGQFMVFDEESVNVVNYNGNIE</sequence>
<dbReference type="NCBIfam" id="TIGR01730">
    <property type="entry name" value="RND_mfp"/>
    <property type="match status" value="1"/>
</dbReference>
<accession>A0A224AL64</accession>
<dbReference type="InterPro" id="IPR058647">
    <property type="entry name" value="BSH_CzcB-like"/>
</dbReference>
<dbReference type="Gene3D" id="2.40.30.170">
    <property type="match status" value="1"/>
</dbReference>
<evidence type="ECO:0000256" key="2">
    <source>
        <dbReference type="SAM" id="Phobius"/>
    </source>
</evidence>